<accession>A0A226C0E2</accession>
<feature type="domain" description="2-C-methyl-D-erythritol 2,4-cyclodiphosphate synthase" evidence="10">
    <location>
        <begin position="1"/>
        <end position="154"/>
    </location>
</feature>
<keyword evidence="6 8" id="KW-0414">Isoprene biosynthesis</keyword>
<dbReference type="InterPro" id="IPR003526">
    <property type="entry name" value="MECDP_synthase"/>
</dbReference>
<evidence type="ECO:0000313" key="11">
    <source>
        <dbReference type="EMBL" id="OWZ84512.1"/>
    </source>
</evidence>
<comment type="similarity">
    <text evidence="3 8 9">Belongs to the IspF family.</text>
</comment>
<reference evidence="11 12" key="1">
    <citation type="submission" date="2017-06" db="EMBL/GenBank/DDBJ databases">
        <title>Draft Genome Sequence of Natranaerobius trueperi halophilic, alkalithermophilic bacteria from soda lakes.</title>
        <authorList>
            <person name="Zhao B."/>
        </authorList>
    </citation>
    <scope>NUCLEOTIDE SEQUENCE [LARGE SCALE GENOMIC DNA]</scope>
    <source>
        <strain evidence="11 12">DSM 18760</strain>
    </source>
</reference>
<sequence>MRIGQGIDVHKLSSEDKLVLGGIEIPSEYGLVGHSDADVLIHSIMDALFGSLALGDIGKHFPDTDEQYRGIDSKVLLKRCYEQIKSHGYTLVNLDSTIMAERPKLAPYIPQIRKEISEVIDVKVEKISVKATTFEGLGFVGKKEGIMAQTIVLLQKE</sequence>
<comment type="caution">
    <text evidence="11">The sequence shown here is derived from an EMBL/GenBank/DDBJ whole genome shotgun (WGS) entry which is preliminary data.</text>
</comment>
<dbReference type="Proteomes" id="UP000214588">
    <property type="component" value="Unassembled WGS sequence"/>
</dbReference>
<dbReference type="OrthoDB" id="9804336at2"/>
<gene>
    <name evidence="8" type="primary">ispF</name>
    <name evidence="11" type="ORF">CDO51_03155</name>
</gene>
<dbReference type="GO" id="GO:0016114">
    <property type="term" value="P:terpenoid biosynthetic process"/>
    <property type="evidence" value="ECO:0007669"/>
    <property type="project" value="InterPro"/>
</dbReference>
<feature type="binding site" evidence="8">
    <location>
        <begin position="34"/>
        <end position="35"/>
    </location>
    <ligand>
        <name>4-CDP-2-C-methyl-D-erythritol 2-phosphate</name>
        <dbReference type="ChEBI" id="CHEBI:57919"/>
    </ligand>
</feature>
<dbReference type="SUPFAM" id="SSF69765">
    <property type="entry name" value="IpsF-like"/>
    <property type="match status" value="1"/>
</dbReference>
<dbReference type="AlphaFoldDB" id="A0A226C0E2"/>
<comment type="function">
    <text evidence="8">Involved in the biosynthesis of isopentenyl diphosphate (IPP) and dimethylallyl diphosphate (DMAPP), two major building blocks of isoprenoid compounds. Catalyzes the conversion of 4-diphosphocytidyl-2-C-methyl-D-erythritol 2-phosphate (CDP-ME2P) to 2-C-methyl-D-erythritol 2,4-cyclodiphosphate (ME-CPP) with a corresponding release of cytidine 5-monophosphate (CMP).</text>
</comment>
<keyword evidence="12" id="KW-1185">Reference proteome</keyword>
<feature type="binding site" evidence="8">
    <location>
        <position position="42"/>
    </location>
    <ligand>
        <name>a divalent metal cation</name>
        <dbReference type="ChEBI" id="CHEBI:60240"/>
    </ligand>
</feature>
<evidence type="ECO:0000256" key="2">
    <source>
        <dbReference type="ARBA" id="ARBA00004709"/>
    </source>
</evidence>
<evidence type="ECO:0000313" key="12">
    <source>
        <dbReference type="Proteomes" id="UP000214588"/>
    </source>
</evidence>
<dbReference type="RefSeq" id="WP_089022842.1">
    <property type="nucleotide sequence ID" value="NZ_NIQC01000004.1"/>
</dbReference>
<dbReference type="EC" id="4.6.1.12" evidence="4 8"/>
<comment type="catalytic activity">
    <reaction evidence="1 8 9">
        <text>4-CDP-2-C-methyl-D-erythritol 2-phosphate = 2-C-methyl-D-erythritol 2,4-cyclic diphosphate + CMP</text>
        <dbReference type="Rhea" id="RHEA:23864"/>
        <dbReference type="ChEBI" id="CHEBI:57919"/>
        <dbReference type="ChEBI" id="CHEBI:58483"/>
        <dbReference type="ChEBI" id="CHEBI:60377"/>
        <dbReference type="EC" id="4.6.1.12"/>
    </reaction>
</comment>
<dbReference type="InterPro" id="IPR036571">
    <property type="entry name" value="MECDP_synthase_sf"/>
</dbReference>
<feature type="site" description="Transition state stabilizer" evidence="8">
    <location>
        <position position="34"/>
    </location>
</feature>
<dbReference type="FunFam" id="3.30.1330.50:FF:000001">
    <property type="entry name" value="2-C-methyl-D-erythritol 2,4-cyclodiphosphate synthase"/>
    <property type="match status" value="1"/>
</dbReference>
<comment type="pathway">
    <text evidence="2 8">Isoprenoid biosynthesis; isopentenyl diphosphate biosynthesis via DXP pathway; isopentenyl diphosphate from 1-deoxy-D-xylulose 5-phosphate: step 4/6.</text>
</comment>
<name>A0A226C0E2_9FIRM</name>
<evidence type="ECO:0000256" key="3">
    <source>
        <dbReference type="ARBA" id="ARBA00008480"/>
    </source>
</evidence>
<evidence type="ECO:0000256" key="4">
    <source>
        <dbReference type="ARBA" id="ARBA00012579"/>
    </source>
</evidence>
<feature type="binding site" evidence="8">
    <location>
        <begin position="61"/>
        <end position="65"/>
    </location>
    <ligand>
        <name>4-CDP-2-C-methyl-D-erythritol 2-phosphate</name>
        <dbReference type="ChEBI" id="CHEBI:57919"/>
    </ligand>
</feature>
<dbReference type="GO" id="GO:0008685">
    <property type="term" value="F:2-C-methyl-D-erythritol 2,4-cyclodiphosphate synthase activity"/>
    <property type="evidence" value="ECO:0007669"/>
    <property type="project" value="UniProtKB-UniRule"/>
</dbReference>
<comment type="subunit">
    <text evidence="8">Homotrimer.</text>
</comment>
<dbReference type="CDD" id="cd00554">
    <property type="entry name" value="MECDP_synthase"/>
    <property type="match status" value="1"/>
</dbReference>
<evidence type="ECO:0000256" key="5">
    <source>
        <dbReference type="ARBA" id="ARBA00022723"/>
    </source>
</evidence>
<protein>
    <recommendedName>
        <fullName evidence="4 8">2-C-methyl-D-erythritol 2,4-cyclodiphosphate synthase</fullName>
        <shortName evidence="8">MECDP-synthase</shortName>
        <shortName evidence="8">MECPP-synthase</shortName>
        <shortName evidence="8">MECPS</shortName>
        <ecNumber evidence="4 8">4.6.1.12</ecNumber>
    </recommendedName>
</protein>
<evidence type="ECO:0000256" key="7">
    <source>
        <dbReference type="ARBA" id="ARBA00023239"/>
    </source>
</evidence>
<dbReference type="GO" id="GO:0019288">
    <property type="term" value="P:isopentenyl diphosphate biosynthetic process, methylerythritol 4-phosphate pathway"/>
    <property type="evidence" value="ECO:0007669"/>
    <property type="project" value="UniProtKB-UniRule"/>
</dbReference>
<organism evidence="11 12">
    <name type="scientific">Natranaerobius trueperi</name>
    <dbReference type="NCBI Taxonomy" id="759412"/>
    <lineage>
        <taxon>Bacteria</taxon>
        <taxon>Bacillati</taxon>
        <taxon>Bacillota</taxon>
        <taxon>Clostridia</taxon>
        <taxon>Natranaerobiales</taxon>
        <taxon>Natranaerobiaceae</taxon>
        <taxon>Natranaerobius</taxon>
    </lineage>
</organism>
<comment type="cofactor">
    <cofactor evidence="8">
        <name>a divalent metal cation</name>
        <dbReference type="ChEBI" id="CHEBI:60240"/>
    </cofactor>
    <text evidence="8">Binds 1 divalent metal cation per subunit.</text>
</comment>
<feature type="site" description="Transition state stabilizer" evidence="8">
    <location>
        <position position="133"/>
    </location>
</feature>
<evidence type="ECO:0000256" key="9">
    <source>
        <dbReference type="RuleBase" id="RU004395"/>
    </source>
</evidence>
<dbReference type="PROSITE" id="PS01350">
    <property type="entry name" value="ISPF"/>
    <property type="match status" value="1"/>
</dbReference>
<keyword evidence="7 8" id="KW-0456">Lyase</keyword>
<dbReference type="PANTHER" id="PTHR43181">
    <property type="entry name" value="2-C-METHYL-D-ERYTHRITOL 2,4-CYCLODIPHOSPHATE SYNTHASE, CHLOROPLASTIC"/>
    <property type="match status" value="1"/>
</dbReference>
<evidence type="ECO:0000256" key="1">
    <source>
        <dbReference type="ARBA" id="ARBA00000200"/>
    </source>
</evidence>
<feature type="binding site" evidence="8">
    <location>
        <position position="8"/>
    </location>
    <ligand>
        <name>a divalent metal cation</name>
        <dbReference type="ChEBI" id="CHEBI:60240"/>
    </ligand>
</feature>
<dbReference type="Gene3D" id="3.30.1330.50">
    <property type="entry name" value="2-C-methyl-D-erythritol 2,4-cyclodiphosphate synthase"/>
    <property type="match status" value="1"/>
</dbReference>
<dbReference type="InterPro" id="IPR020555">
    <property type="entry name" value="MECDP_synthase_CS"/>
</dbReference>
<evidence type="ECO:0000259" key="10">
    <source>
        <dbReference type="Pfam" id="PF02542"/>
    </source>
</evidence>
<proteinExistence type="inferred from homology"/>
<evidence type="ECO:0000256" key="8">
    <source>
        <dbReference type="HAMAP-Rule" id="MF_00107"/>
    </source>
</evidence>
<feature type="binding site" evidence="8">
    <location>
        <position position="139"/>
    </location>
    <ligand>
        <name>4-CDP-2-C-methyl-D-erythritol 2-phosphate</name>
        <dbReference type="ChEBI" id="CHEBI:57919"/>
    </ligand>
</feature>
<dbReference type="NCBIfam" id="TIGR00151">
    <property type="entry name" value="ispF"/>
    <property type="match status" value="1"/>
</dbReference>
<feature type="binding site" evidence="8">
    <location>
        <begin position="56"/>
        <end position="58"/>
    </location>
    <ligand>
        <name>4-CDP-2-C-methyl-D-erythritol 2-phosphate</name>
        <dbReference type="ChEBI" id="CHEBI:57919"/>
    </ligand>
</feature>
<comment type="caution">
    <text evidence="8">Lacks conserved residue(s) required for the propagation of feature annotation.</text>
</comment>
<feature type="binding site" evidence="8">
    <location>
        <begin position="8"/>
        <end position="10"/>
    </location>
    <ligand>
        <name>4-CDP-2-C-methyl-D-erythritol 2-phosphate</name>
        <dbReference type="ChEBI" id="CHEBI:57919"/>
    </ligand>
</feature>
<dbReference type="GO" id="GO:0046872">
    <property type="term" value="F:metal ion binding"/>
    <property type="evidence" value="ECO:0007669"/>
    <property type="project" value="UniProtKB-KW"/>
</dbReference>
<feature type="binding site" evidence="8">
    <location>
        <position position="142"/>
    </location>
    <ligand>
        <name>4-CDP-2-C-methyl-D-erythritol 2-phosphate</name>
        <dbReference type="ChEBI" id="CHEBI:57919"/>
    </ligand>
</feature>
<dbReference type="PANTHER" id="PTHR43181:SF1">
    <property type="entry name" value="2-C-METHYL-D-ERYTHRITOL 2,4-CYCLODIPHOSPHATE SYNTHASE, CHLOROPLASTIC"/>
    <property type="match status" value="1"/>
</dbReference>
<evidence type="ECO:0000256" key="6">
    <source>
        <dbReference type="ARBA" id="ARBA00023229"/>
    </source>
</evidence>
<feature type="binding site" evidence="8">
    <location>
        <position position="10"/>
    </location>
    <ligand>
        <name>a divalent metal cation</name>
        <dbReference type="ChEBI" id="CHEBI:60240"/>
    </ligand>
</feature>
<keyword evidence="5 8" id="KW-0479">Metal-binding</keyword>
<feature type="binding site" evidence="8">
    <location>
        <begin position="132"/>
        <end position="135"/>
    </location>
    <ligand>
        <name>4-CDP-2-C-methyl-D-erythritol 2-phosphate</name>
        <dbReference type="ChEBI" id="CHEBI:57919"/>
    </ligand>
</feature>
<dbReference type="EMBL" id="NIQC01000004">
    <property type="protein sequence ID" value="OWZ84512.1"/>
    <property type="molecule type" value="Genomic_DNA"/>
</dbReference>
<dbReference type="UniPathway" id="UPA00056">
    <property type="reaction ID" value="UER00095"/>
</dbReference>
<dbReference type="Pfam" id="PF02542">
    <property type="entry name" value="YgbB"/>
    <property type="match status" value="1"/>
</dbReference>
<dbReference type="HAMAP" id="MF_00107">
    <property type="entry name" value="IspF"/>
    <property type="match status" value="1"/>
</dbReference>